<dbReference type="Gene3D" id="1.20.1050.10">
    <property type="match status" value="1"/>
</dbReference>
<organism evidence="3 4">
    <name type="scientific">Sandaracinus amylolyticus</name>
    <dbReference type="NCBI Taxonomy" id="927083"/>
    <lineage>
        <taxon>Bacteria</taxon>
        <taxon>Pseudomonadati</taxon>
        <taxon>Myxococcota</taxon>
        <taxon>Polyangia</taxon>
        <taxon>Polyangiales</taxon>
        <taxon>Sandaracinaceae</taxon>
        <taxon>Sandaracinus</taxon>
    </lineage>
</organism>
<dbReference type="Proteomes" id="UP000034883">
    <property type="component" value="Chromosome"/>
</dbReference>
<dbReference type="Pfam" id="PF13409">
    <property type="entry name" value="GST_N_2"/>
    <property type="match status" value="1"/>
</dbReference>
<dbReference type="CDD" id="cd03057">
    <property type="entry name" value="GST_N_Beta"/>
    <property type="match status" value="1"/>
</dbReference>
<dbReference type="Gene3D" id="3.40.30.10">
    <property type="entry name" value="Glutaredoxin"/>
    <property type="match status" value="1"/>
</dbReference>
<dbReference type="SFLD" id="SFLDG00358">
    <property type="entry name" value="Main_(cytGST)"/>
    <property type="match status" value="1"/>
</dbReference>
<accession>A0A0F6SEM2</accession>
<proteinExistence type="predicted"/>
<dbReference type="InterPro" id="IPR010987">
    <property type="entry name" value="Glutathione-S-Trfase_C-like"/>
</dbReference>
<dbReference type="PROSITE" id="PS50404">
    <property type="entry name" value="GST_NTER"/>
    <property type="match status" value="1"/>
</dbReference>
<dbReference type="SUPFAM" id="SSF47616">
    <property type="entry name" value="GST C-terminal domain-like"/>
    <property type="match status" value="1"/>
</dbReference>
<dbReference type="InterPro" id="IPR036282">
    <property type="entry name" value="Glutathione-S-Trfase_C_sf"/>
</dbReference>
<keyword evidence="3" id="KW-0808">Transferase</keyword>
<dbReference type="AlphaFoldDB" id="A0A0F6SEM2"/>
<dbReference type="GO" id="GO:0016740">
    <property type="term" value="F:transferase activity"/>
    <property type="evidence" value="ECO:0007669"/>
    <property type="project" value="UniProtKB-KW"/>
</dbReference>
<dbReference type="STRING" id="927083.DB32_002588"/>
<name>A0A0F6SEM2_9BACT</name>
<dbReference type="Pfam" id="PF00043">
    <property type="entry name" value="GST_C"/>
    <property type="match status" value="1"/>
</dbReference>
<evidence type="ECO:0000259" key="1">
    <source>
        <dbReference type="PROSITE" id="PS50404"/>
    </source>
</evidence>
<evidence type="ECO:0000259" key="2">
    <source>
        <dbReference type="PROSITE" id="PS50405"/>
    </source>
</evidence>
<evidence type="ECO:0000313" key="4">
    <source>
        <dbReference type="Proteomes" id="UP000034883"/>
    </source>
</evidence>
<feature type="domain" description="GST C-terminal" evidence="2">
    <location>
        <begin position="89"/>
        <end position="202"/>
    </location>
</feature>
<dbReference type="SFLD" id="SFLDG01150">
    <property type="entry name" value="Main.1:_Beta-like"/>
    <property type="match status" value="1"/>
</dbReference>
<dbReference type="InterPro" id="IPR004045">
    <property type="entry name" value="Glutathione_S-Trfase_N"/>
</dbReference>
<dbReference type="NCBIfam" id="NF007831">
    <property type="entry name" value="PRK10542.1"/>
    <property type="match status" value="1"/>
</dbReference>
<dbReference type="PROSITE" id="PS50405">
    <property type="entry name" value="GST_CTER"/>
    <property type="match status" value="1"/>
</dbReference>
<keyword evidence="4" id="KW-1185">Reference proteome</keyword>
<dbReference type="CDD" id="cd03188">
    <property type="entry name" value="GST_C_Beta"/>
    <property type="match status" value="1"/>
</dbReference>
<gene>
    <name evidence="3" type="ORF">DB32_002588</name>
</gene>
<dbReference type="PANTHER" id="PTHR44051:SF8">
    <property type="entry name" value="GLUTATHIONE S-TRANSFERASE GSTA"/>
    <property type="match status" value="1"/>
</dbReference>
<evidence type="ECO:0000313" key="3">
    <source>
        <dbReference type="EMBL" id="AKF05439.1"/>
    </source>
</evidence>
<reference evidence="3 4" key="1">
    <citation type="submission" date="2015-03" db="EMBL/GenBank/DDBJ databases">
        <title>Genome assembly of Sandaracinus amylolyticus DSM 53668.</title>
        <authorList>
            <person name="Sharma G."/>
            <person name="Subramanian S."/>
        </authorList>
    </citation>
    <scope>NUCLEOTIDE SEQUENCE [LARGE SCALE GENOMIC DNA]</scope>
    <source>
        <strain evidence="3 4">DSM 53668</strain>
    </source>
</reference>
<dbReference type="PANTHER" id="PTHR44051">
    <property type="entry name" value="GLUTATHIONE S-TRANSFERASE-RELATED"/>
    <property type="match status" value="1"/>
</dbReference>
<dbReference type="InterPro" id="IPR036249">
    <property type="entry name" value="Thioredoxin-like_sf"/>
</dbReference>
<protein>
    <submittedName>
        <fullName evidence="3">Glutathione S-transferase</fullName>
    </submittedName>
</protein>
<dbReference type="InterPro" id="IPR004046">
    <property type="entry name" value="GST_C"/>
</dbReference>
<sequence length="202" mass="22098">MIKLYYAPGACSLSPHVALREAGLPFELVRVDFMRGKRLETGGEFVDVSPKGYVPAVVLDDGQLLTEGVAIVQYIADQKPELGLAPPPGTLERVRLQEWLVFIATELHKGLSPLFMPQASDELKQAVKAKVRSRLELVARSLGSKPYLMGDRFTIADGYLLYALRAFQRFDSGALPGELPAYLERVSSRPAVKAALEAEGLA</sequence>
<dbReference type="KEGG" id="samy:DB32_002588"/>
<dbReference type="EMBL" id="CP011125">
    <property type="protein sequence ID" value="AKF05439.1"/>
    <property type="molecule type" value="Genomic_DNA"/>
</dbReference>
<dbReference type="InterPro" id="IPR040079">
    <property type="entry name" value="Glutathione_S-Trfase"/>
</dbReference>
<dbReference type="SFLD" id="SFLDS00019">
    <property type="entry name" value="Glutathione_Transferase_(cytos"/>
    <property type="match status" value="1"/>
</dbReference>
<dbReference type="SUPFAM" id="SSF52833">
    <property type="entry name" value="Thioredoxin-like"/>
    <property type="match status" value="1"/>
</dbReference>
<feature type="domain" description="GST N-terminal" evidence="1">
    <location>
        <begin position="1"/>
        <end position="83"/>
    </location>
</feature>